<accession>A0A0U3LA87</accession>
<organism evidence="4 5">
    <name type="scientific">Roseateles depolymerans</name>
    <dbReference type="NCBI Taxonomy" id="76731"/>
    <lineage>
        <taxon>Bacteria</taxon>
        <taxon>Pseudomonadati</taxon>
        <taxon>Pseudomonadota</taxon>
        <taxon>Betaproteobacteria</taxon>
        <taxon>Burkholderiales</taxon>
        <taxon>Sphaerotilaceae</taxon>
        <taxon>Roseateles</taxon>
    </lineage>
</organism>
<reference evidence="4 5" key="1">
    <citation type="submission" date="2015-12" db="EMBL/GenBank/DDBJ databases">
        <title>Complete genome of Roseateles depolymerans KCTC 42856.</title>
        <authorList>
            <person name="Kim K.M."/>
        </authorList>
    </citation>
    <scope>NUCLEOTIDE SEQUENCE [LARGE SCALE GENOMIC DNA]</scope>
    <source>
        <strain evidence="4 5">KCTC 42856</strain>
    </source>
</reference>
<dbReference type="GO" id="GO:0008320">
    <property type="term" value="F:protein transmembrane transporter activity"/>
    <property type="evidence" value="ECO:0007669"/>
    <property type="project" value="TreeGrafter"/>
</dbReference>
<sequence length="573" mass="61407" precursor="true">MHEITNLRMAAALLSMSPLLTIAATPDAGQLLNERQRVEQPASRPSTEPKADANALSQAAGQPGLTALVQQVRFTGADGLATETELQAWVADGVGQRLNHAQMQALAARVTARLQAKGYLLARAYLPRQDLSGGELQIAVVPGRLQEGPGRLGLTGGNAALQARLRVIADANLPEGPPKAEDLERALLLMRDVPGITVRSALAKGDQPGTSRIEAQVEEQRAWGVSASVDNFANRYTGDVRATVRGVLNRPLEREDQAFVSLSKTRDTSQAAASYAWALSPKGLRANVNASYLRYSVGLELEPLELRGTARSLGAGLSFPLQRARESNVWLNLDAEDRRLDDDALGVSLHRRRVDRVNVGFSANAWDERFGGGQTDWGLGVASGQVSLARNPDDARADAVGASTQGSFTKLNWHVGRNQSLPGLGSWTLFVSANGQLATDNLDSSEKFILGGPAGVRAYAVGEASGDSGWLASMELRRDFRFYGLRAQGLGFLDVGGITQHQNPWTGALADPSTNHYRLAGAGLGLNVSGERWSVRSAWAHTLGHNRGRSANGLEADGRAERQRAWVQLNVAY</sequence>
<keyword evidence="1" id="KW-1134">Transmembrane beta strand</keyword>
<dbReference type="GO" id="GO:0098046">
    <property type="term" value="C:type V protein secretion system complex"/>
    <property type="evidence" value="ECO:0007669"/>
    <property type="project" value="TreeGrafter"/>
</dbReference>
<evidence type="ECO:0000256" key="2">
    <source>
        <dbReference type="ARBA" id="ARBA00022692"/>
    </source>
</evidence>
<evidence type="ECO:0000256" key="1">
    <source>
        <dbReference type="ARBA" id="ARBA00022452"/>
    </source>
</evidence>
<keyword evidence="2" id="KW-0812">Transmembrane</keyword>
<keyword evidence="5" id="KW-1185">Reference proteome</keyword>
<dbReference type="Pfam" id="PF08479">
    <property type="entry name" value="POTRA_2"/>
    <property type="match status" value="1"/>
</dbReference>
<dbReference type="AlphaFoldDB" id="A0A0U3LA87"/>
<dbReference type="STRING" id="76731.RD2015_474"/>
<dbReference type="PATRIC" id="fig|76731.3.peg.485"/>
<dbReference type="InterPro" id="IPR013686">
    <property type="entry name" value="Polypept-transport_assoc_ShlB"/>
</dbReference>
<evidence type="ECO:0000256" key="3">
    <source>
        <dbReference type="ARBA" id="ARBA00023237"/>
    </source>
</evidence>
<dbReference type="Pfam" id="PF03865">
    <property type="entry name" value="ShlB"/>
    <property type="match status" value="1"/>
</dbReference>
<dbReference type="InterPro" id="IPR005565">
    <property type="entry name" value="Hemolysn_activator_HlyB_C"/>
</dbReference>
<dbReference type="Proteomes" id="UP000060699">
    <property type="component" value="Chromosome"/>
</dbReference>
<dbReference type="PANTHER" id="PTHR34597:SF1">
    <property type="entry name" value="HEME_HEMOPEXIN TRANSPORTER PROTEIN HUXB"/>
    <property type="match status" value="1"/>
</dbReference>
<keyword evidence="1" id="KW-0472">Membrane</keyword>
<dbReference type="Gene3D" id="2.40.160.50">
    <property type="entry name" value="membrane protein fhac: a member of the omp85/tpsb transporter family"/>
    <property type="match status" value="1"/>
</dbReference>
<evidence type="ECO:0000313" key="5">
    <source>
        <dbReference type="Proteomes" id="UP000060699"/>
    </source>
</evidence>
<keyword evidence="3" id="KW-0998">Cell outer membrane</keyword>
<dbReference type="Gene3D" id="3.10.20.310">
    <property type="entry name" value="membrane protein fhac"/>
    <property type="match status" value="1"/>
</dbReference>
<gene>
    <name evidence="4" type="ORF">RD2015_474</name>
</gene>
<protein>
    <submittedName>
        <fullName evidence="4">Uncharacterized protein</fullName>
    </submittedName>
</protein>
<evidence type="ECO:0000313" key="4">
    <source>
        <dbReference type="EMBL" id="ALV04975.1"/>
    </source>
</evidence>
<dbReference type="PANTHER" id="PTHR34597">
    <property type="entry name" value="SLR1661 PROTEIN"/>
    <property type="match status" value="1"/>
</dbReference>
<dbReference type="EMBL" id="CP013729">
    <property type="protein sequence ID" value="ALV04975.1"/>
    <property type="molecule type" value="Genomic_DNA"/>
</dbReference>
<proteinExistence type="predicted"/>
<dbReference type="InterPro" id="IPR051544">
    <property type="entry name" value="TPS_OM_transporter"/>
</dbReference>
<dbReference type="KEGG" id="rdp:RD2015_474"/>
<name>A0A0U3LA87_9BURK</name>
<dbReference type="GO" id="GO:0046819">
    <property type="term" value="P:protein secretion by the type V secretion system"/>
    <property type="evidence" value="ECO:0007669"/>
    <property type="project" value="TreeGrafter"/>
</dbReference>